<dbReference type="Proteomes" id="UP000255328">
    <property type="component" value="Unassembled WGS sequence"/>
</dbReference>
<dbReference type="EMBL" id="UGGU01000003">
    <property type="protein sequence ID" value="STO31933.1"/>
    <property type="molecule type" value="Genomic_DNA"/>
</dbReference>
<dbReference type="Pfam" id="PF04327">
    <property type="entry name" value="Peptidase_Prp"/>
    <property type="match status" value="1"/>
</dbReference>
<dbReference type="GO" id="GO:0005840">
    <property type="term" value="C:ribosome"/>
    <property type="evidence" value="ECO:0007669"/>
    <property type="project" value="UniProtKB-KW"/>
</dbReference>
<organism evidence="7 8">
    <name type="scientific">Fusobacterium necrogenes</name>
    <dbReference type="NCBI Taxonomy" id="858"/>
    <lineage>
        <taxon>Bacteria</taxon>
        <taxon>Fusobacteriati</taxon>
        <taxon>Fusobacteriota</taxon>
        <taxon>Fusobacteriia</taxon>
        <taxon>Fusobacteriales</taxon>
        <taxon>Fusobacteriaceae</taxon>
        <taxon>Fusobacterium</taxon>
    </lineage>
</organism>
<dbReference type="PANTHER" id="PTHR39178:SF1">
    <property type="entry name" value="RIBOSOMAL-PROCESSING CYSTEINE PROTEASE PRP"/>
    <property type="match status" value="1"/>
</dbReference>
<keyword evidence="7" id="KW-0689">Ribosomal protein</keyword>
<keyword evidence="1" id="KW-0690">Ribosome biogenesis</keyword>
<dbReference type="OrthoDB" id="48998at2"/>
<protein>
    <recommendedName>
        <fullName evidence="6">Ribosomal processing cysteine protease Prp</fullName>
    </recommendedName>
</protein>
<dbReference type="GO" id="GO:0008234">
    <property type="term" value="F:cysteine-type peptidase activity"/>
    <property type="evidence" value="ECO:0007669"/>
    <property type="project" value="UniProtKB-KW"/>
</dbReference>
<keyword evidence="3" id="KW-0378">Hydrolase</keyword>
<dbReference type="RefSeq" id="WP_115270686.1">
    <property type="nucleotide sequence ID" value="NZ_UGGU01000003.1"/>
</dbReference>
<dbReference type="Gene3D" id="3.30.70.1490">
    <property type="entry name" value="Cysteine protease Prp"/>
    <property type="match status" value="1"/>
</dbReference>
<reference evidence="7 8" key="1">
    <citation type="submission" date="2018-06" db="EMBL/GenBank/DDBJ databases">
        <authorList>
            <consortium name="Pathogen Informatics"/>
            <person name="Doyle S."/>
        </authorList>
    </citation>
    <scope>NUCLEOTIDE SEQUENCE [LARGE SCALE GENOMIC DNA]</scope>
    <source>
        <strain evidence="7 8">NCTC10723</strain>
    </source>
</reference>
<evidence type="ECO:0000256" key="3">
    <source>
        <dbReference type="ARBA" id="ARBA00022801"/>
    </source>
</evidence>
<dbReference type="InterPro" id="IPR007422">
    <property type="entry name" value="Peptidase_Prp"/>
</dbReference>
<dbReference type="GO" id="GO:0042254">
    <property type="term" value="P:ribosome biogenesis"/>
    <property type="evidence" value="ECO:0007669"/>
    <property type="project" value="UniProtKB-KW"/>
</dbReference>
<dbReference type="CDD" id="cd16332">
    <property type="entry name" value="Prp-like"/>
    <property type="match status" value="1"/>
</dbReference>
<evidence type="ECO:0000256" key="1">
    <source>
        <dbReference type="ARBA" id="ARBA00022517"/>
    </source>
</evidence>
<dbReference type="SUPFAM" id="SSF118010">
    <property type="entry name" value="TM1457-like"/>
    <property type="match status" value="1"/>
</dbReference>
<dbReference type="PANTHER" id="PTHR39178">
    <property type="entry name" value="HYPOTHETICAL RIBOSOME-ASSOCIATED PROTEIN"/>
    <property type="match status" value="1"/>
</dbReference>
<proteinExistence type="inferred from homology"/>
<evidence type="ECO:0000256" key="6">
    <source>
        <dbReference type="ARBA" id="ARBA00044538"/>
    </source>
</evidence>
<evidence type="ECO:0000313" key="7">
    <source>
        <dbReference type="EMBL" id="STO31933.1"/>
    </source>
</evidence>
<keyword evidence="2" id="KW-0645">Protease</keyword>
<dbReference type="AlphaFoldDB" id="A0A377GYI9"/>
<comment type="similarity">
    <text evidence="5">Belongs to the Prp family.</text>
</comment>
<evidence type="ECO:0000313" key="8">
    <source>
        <dbReference type="Proteomes" id="UP000255328"/>
    </source>
</evidence>
<sequence length="111" mass="12501">MTKVEIYRKKGRVVGYKATGHSGYAEYGEDIVCAALSMALQLPLGGMQDVLDIYPKFEIDSDGYLSVDMRGMDNKGKEKELDTLLESMVLMIKSLSKDYPKNIKLVEKEEK</sequence>
<dbReference type="GO" id="GO:0006508">
    <property type="term" value="P:proteolysis"/>
    <property type="evidence" value="ECO:0007669"/>
    <property type="project" value="UniProtKB-KW"/>
</dbReference>
<evidence type="ECO:0000256" key="2">
    <source>
        <dbReference type="ARBA" id="ARBA00022670"/>
    </source>
</evidence>
<keyword evidence="7" id="KW-0687">Ribonucleoprotein</keyword>
<keyword evidence="8" id="KW-1185">Reference proteome</keyword>
<accession>A0A377GYI9</accession>
<keyword evidence="4" id="KW-0788">Thiol protease</keyword>
<gene>
    <name evidence="7" type="ORF">NCTC10723_01397</name>
</gene>
<evidence type="ECO:0000256" key="4">
    <source>
        <dbReference type="ARBA" id="ARBA00022807"/>
    </source>
</evidence>
<dbReference type="InterPro" id="IPR036764">
    <property type="entry name" value="Peptidase_Prp_sf"/>
</dbReference>
<name>A0A377GYI9_9FUSO</name>
<evidence type="ECO:0000256" key="5">
    <source>
        <dbReference type="ARBA" id="ARBA00044503"/>
    </source>
</evidence>